<evidence type="ECO:0000313" key="2">
    <source>
        <dbReference type="Proteomes" id="UP001165586"/>
    </source>
</evidence>
<organism evidence="1 2">
    <name type="scientific">Herbiconiux daphne</name>
    <dbReference type="NCBI Taxonomy" id="2970914"/>
    <lineage>
        <taxon>Bacteria</taxon>
        <taxon>Bacillati</taxon>
        <taxon>Actinomycetota</taxon>
        <taxon>Actinomycetes</taxon>
        <taxon>Micrococcales</taxon>
        <taxon>Microbacteriaceae</taxon>
        <taxon>Herbiconiux</taxon>
    </lineage>
</organism>
<keyword evidence="2" id="KW-1185">Reference proteome</keyword>
<dbReference type="Proteomes" id="UP001165586">
    <property type="component" value="Unassembled WGS sequence"/>
</dbReference>
<dbReference type="EMBL" id="JANLCJ010000751">
    <property type="protein sequence ID" value="MCS5737483.1"/>
    <property type="molecule type" value="Genomic_DNA"/>
</dbReference>
<accession>A0ABT2HC68</accession>
<dbReference type="RefSeq" id="WP_259543902.1">
    <property type="nucleotide sequence ID" value="NZ_JANLCJ010000751.1"/>
</dbReference>
<sequence>MSNRLWIHHESGCGGRLNAELSDEQFLAGSSNLVEYYVRTEVYVHWLRSGYDMDWRPPEWILALYD</sequence>
<proteinExistence type="predicted"/>
<comment type="caution">
    <text evidence="1">The sequence shown here is derived from an EMBL/GenBank/DDBJ whole genome shotgun (WGS) entry which is preliminary data.</text>
</comment>
<reference evidence="1" key="1">
    <citation type="submission" date="2022-08" db="EMBL/GenBank/DDBJ databases">
        <authorList>
            <person name="Deng Y."/>
            <person name="Han X.-F."/>
            <person name="Zhang Y.-Q."/>
        </authorList>
    </citation>
    <scope>NUCLEOTIDE SEQUENCE</scope>
    <source>
        <strain evidence="1">CPCC 203386</strain>
    </source>
</reference>
<evidence type="ECO:0000313" key="1">
    <source>
        <dbReference type="EMBL" id="MCS5737483.1"/>
    </source>
</evidence>
<name>A0ABT2HC68_9MICO</name>
<gene>
    <name evidence="1" type="ORF">N1032_27510</name>
</gene>
<protein>
    <submittedName>
        <fullName evidence="1">Uncharacterized protein</fullName>
    </submittedName>
</protein>